<protein>
    <submittedName>
        <fullName evidence="1">Uncharacterized protein</fullName>
    </submittedName>
</protein>
<dbReference type="AlphaFoldDB" id="A0A8D8R4U3"/>
<reference evidence="1" key="1">
    <citation type="submission" date="2021-05" db="EMBL/GenBank/DDBJ databases">
        <authorList>
            <person name="Alioto T."/>
            <person name="Alioto T."/>
            <person name="Gomez Garrido J."/>
        </authorList>
    </citation>
    <scope>NUCLEOTIDE SEQUENCE</scope>
</reference>
<organism evidence="1">
    <name type="scientific">Cacopsylla melanoneura</name>
    <dbReference type="NCBI Taxonomy" id="428564"/>
    <lineage>
        <taxon>Eukaryota</taxon>
        <taxon>Metazoa</taxon>
        <taxon>Ecdysozoa</taxon>
        <taxon>Arthropoda</taxon>
        <taxon>Hexapoda</taxon>
        <taxon>Insecta</taxon>
        <taxon>Pterygota</taxon>
        <taxon>Neoptera</taxon>
        <taxon>Paraneoptera</taxon>
        <taxon>Hemiptera</taxon>
        <taxon>Sternorrhyncha</taxon>
        <taxon>Psylloidea</taxon>
        <taxon>Psyllidae</taxon>
        <taxon>Psyllinae</taxon>
        <taxon>Cacopsylla</taxon>
    </lineage>
</organism>
<dbReference type="EMBL" id="HBUF01128792">
    <property type="protein sequence ID" value="CAG6643739.1"/>
    <property type="molecule type" value="Transcribed_RNA"/>
</dbReference>
<dbReference type="EMBL" id="HBUF01128793">
    <property type="protein sequence ID" value="CAG6643741.1"/>
    <property type="molecule type" value="Transcribed_RNA"/>
</dbReference>
<accession>A0A8D8R4U3</accession>
<evidence type="ECO:0000313" key="1">
    <source>
        <dbReference type="EMBL" id="CAG6643741.1"/>
    </source>
</evidence>
<proteinExistence type="predicted"/>
<sequence length="103" mass="11174">MSACCWSPYTSSYFHSGLGIVFPRSMPPVHEAVVCSTHKVQLHAHTTLPSASVHSKEGHSVQSHRGYTVDAIWLSTILSAAPKCPCSSRVTAILCYRYSGPGR</sequence>
<name>A0A8D8R4U3_9HEMI</name>